<dbReference type="AlphaFoldDB" id="A0A803TV55"/>
<reference evidence="3" key="1">
    <citation type="submission" date="2009-12" db="EMBL/GenBank/DDBJ databases">
        <title>The Genome Sequence of Anolis carolinensis (Green Anole Lizard).</title>
        <authorList>
            <consortium name="The Genome Sequencing Platform"/>
            <person name="Di Palma F."/>
            <person name="Alfoldi J."/>
            <person name="Heiman D."/>
            <person name="Young S."/>
            <person name="Grabherr M."/>
            <person name="Johnson J."/>
            <person name="Lander E.S."/>
            <person name="Lindblad-Toh K."/>
        </authorList>
    </citation>
    <scope>NUCLEOTIDE SEQUENCE [LARGE SCALE GENOMIC DNA]</scope>
    <source>
        <strain evidence="3">JBL SC #1</strain>
    </source>
</reference>
<name>A0A803TV55_ANOCA</name>
<keyword evidence="2" id="KW-0802">TPR repeat</keyword>
<dbReference type="SUPFAM" id="SSF48452">
    <property type="entry name" value="TPR-like"/>
    <property type="match status" value="1"/>
</dbReference>
<reference evidence="3" key="2">
    <citation type="submission" date="2025-08" db="UniProtKB">
        <authorList>
            <consortium name="Ensembl"/>
        </authorList>
    </citation>
    <scope>IDENTIFICATION</scope>
</reference>
<dbReference type="InterPro" id="IPR011990">
    <property type="entry name" value="TPR-like_helical_dom_sf"/>
</dbReference>
<keyword evidence="4" id="KW-1185">Reference proteome</keyword>
<evidence type="ECO:0008006" key="5">
    <source>
        <dbReference type="Google" id="ProtNLM"/>
    </source>
</evidence>
<dbReference type="Gene3D" id="1.25.40.10">
    <property type="entry name" value="Tetratricopeptide repeat domain"/>
    <property type="match status" value="1"/>
</dbReference>
<dbReference type="InParanoid" id="A0A803TV55"/>
<dbReference type="Proteomes" id="UP000001646">
    <property type="component" value="Unplaced"/>
</dbReference>
<evidence type="ECO:0000313" key="4">
    <source>
        <dbReference type="Proteomes" id="UP000001646"/>
    </source>
</evidence>
<dbReference type="InterPro" id="IPR019734">
    <property type="entry name" value="TPR_rpt"/>
</dbReference>
<keyword evidence="1" id="KW-0677">Repeat</keyword>
<organism evidence="3 4">
    <name type="scientific">Anolis carolinensis</name>
    <name type="common">Green anole</name>
    <name type="synonym">American chameleon</name>
    <dbReference type="NCBI Taxonomy" id="28377"/>
    <lineage>
        <taxon>Eukaryota</taxon>
        <taxon>Metazoa</taxon>
        <taxon>Chordata</taxon>
        <taxon>Craniata</taxon>
        <taxon>Vertebrata</taxon>
        <taxon>Euteleostomi</taxon>
        <taxon>Lepidosauria</taxon>
        <taxon>Squamata</taxon>
        <taxon>Bifurcata</taxon>
        <taxon>Unidentata</taxon>
        <taxon>Episquamata</taxon>
        <taxon>Toxicofera</taxon>
        <taxon>Iguania</taxon>
        <taxon>Dactyloidae</taxon>
        <taxon>Anolis</taxon>
    </lineage>
</organism>
<protein>
    <recommendedName>
        <fullName evidence="5">Cilia and flagella associated protein 70</fullName>
    </recommendedName>
</protein>
<dbReference type="GeneTree" id="ENSGT00390000013319"/>
<proteinExistence type="predicted"/>
<evidence type="ECO:0000313" key="3">
    <source>
        <dbReference type="Ensembl" id="ENSACAP00000039095.1"/>
    </source>
</evidence>
<evidence type="ECO:0000256" key="2">
    <source>
        <dbReference type="ARBA" id="ARBA00022803"/>
    </source>
</evidence>
<accession>A0A803TV55</accession>
<reference evidence="3" key="3">
    <citation type="submission" date="2025-09" db="UniProtKB">
        <authorList>
            <consortium name="Ensembl"/>
        </authorList>
    </citation>
    <scope>IDENTIFICATION</scope>
</reference>
<dbReference type="SMART" id="SM00028">
    <property type="entry name" value="TPR"/>
    <property type="match status" value="4"/>
</dbReference>
<dbReference type="Ensembl" id="ENSACAT00000039768.1">
    <property type="protein sequence ID" value="ENSACAP00000039095.1"/>
    <property type="gene ID" value="ENSACAG00000036463.1"/>
</dbReference>
<dbReference type="PANTHER" id="PTHR44314">
    <property type="entry name" value="CILIA- AND FLAGELLA-ASSOCIATED PROTEIN 70"/>
    <property type="match status" value="1"/>
</dbReference>
<dbReference type="Pfam" id="PF13181">
    <property type="entry name" value="TPR_8"/>
    <property type="match status" value="2"/>
</dbReference>
<sequence length="195" mass="22631">MDKVSKQNELGEEFVHRALAHELLCPHGGPSCDYYLVLAQTYLHKAEYGKMEECLELALQIDYLNPNIWAQKGHLSFLTGNTSEAKDCYERTISFVTDAKDMHFVYLRLGSIYLEEKELKEFVEAEDALSEANALNNNNAEVWAYLALVCMQGGRQLEAEQSYKYAVKVRNMFLHRQRSLTFPKRATIFLFFFFF</sequence>
<dbReference type="PANTHER" id="PTHR44314:SF1">
    <property type="entry name" value="CILIA- AND FLAGELLA-ASSOCIATED PROTEIN 70"/>
    <property type="match status" value="1"/>
</dbReference>
<evidence type="ECO:0000256" key="1">
    <source>
        <dbReference type="ARBA" id="ARBA00022737"/>
    </source>
</evidence>
<dbReference type="InterPro" id="IPR052628">
    <property type="entry name" value="CFAP70"/>
</dbReference>